<keyword evidence="7" id="KW-1185">Reference proteome</keyword>
<dbReference type="InterPro" id="IPR011990">
    <property type="entry name" value="TPR-like_helical_dom_sf"/>
</dbReference>
<evidence type="ECO:0000256" key="1">
    <source>
        <dbReference type="ARBA" id="ARBA00022737"/>
    </source>
</evidence>
<name>A0A8E1UQG4_9BACT</name>
<protein>
    <submittedName>
        <fullName evidence="6">Aerotolerance regulator BatC</fullName>
    </submittedName>
</protein>
<dbReference type="Proteomes" id="UP000036951">
    <property type="component" value="Unassembled WGS sequence"/>
</dbReference>
<evidence type="ECO:0000313" key="6">
    <source>
        <dbReference type="EMBL" id="KOO68915.1"/>
    </source>
</evidence>
<feature type="repeat" description="TPR" evidence="3">
    <location>
        <begin position="93"/>
        <end position="126"/>
    </location>
</feature>
<feature type="signal peptide" evidence="5">
    <location>
        <begin position="1"/>
        <end position="19"/>
    </location>
</feature>
<evidence type="ECO:0000256" key="2">
    <source>
        <dbReference type="ARBA" id="ARBA00022803"/>
    </source>
</evidence>
<dbReference type="Gene3D" id="1.25.40.10">
    <property type="entry name" value="Tetratricopeptide repeat domain"/>
    <property type="match status" value="2"/>
</dbReference>
<dbReference type="PROSITE" id="PS50005">
    <property type="entry name" value="TPR"/>
    <property type="match status" value="1"/>
</dbReference>
<dbReference type="RefSeq" id="WP_021854940.1">
    <property type="nucleotide sequence ID" value="NZ_DAWBWQ010000101.1"/>
</dbReference>
<feature type="compositionally biased region" description="Polar residues" evidence="4">
    <location>
        <begin position="201"/>
        <end position="210"/>
    </location>
</feature>
<keyword evidence="5" id="KW-0732">Signal</keyword>
<feature type="compositionally biased region" description="Basic residues" evidence="4">
    <location>
        <begin position="211"/>
        <end position="228"/>
    </location>
</feature>
<reference evidence="6 7" key="1">
    <citation type="submission" date="2015-06" db="EMBL/GenBank/DDBJ databases">
        <title>Prevotella sp. 109, sp. nov., a novel member of the family Prevotellaceae isolated from human faeces.</title>
        <authorList>
            <person name="Shkoporov A.N."/>
            <person name="Chaplin A.V."/>
            <person name="Kafarskaia L.I."/>
            <person name="Efimov B.A."/>
        </authorList>
    </citation>
    <scope>NUCLEOTIDE SEQUENCE [LARGE SCALE GENOMIC DNA]</scope>
    <source>
        <strain evidence="6 7">109</strain>
    </source>
</reference>
<dbReference type="InterPro" id="IPR013105">
    <property type="entry name" value="TPR_2"/>
</dbReference>
<keyword evidence="2 3" id="KW-0802">TPR repeat</keyword>
<organism evidence="6 7">
    <name type="scientific">Xylanibacter rarus</name>
    <dbReference type="NCBI Taxonomy" id="1676614"/>
    <lineage>
        <taxon>Bacteria</taxon>
        <taxon>Pseudomonadati</taxon>
        <taxon>Bacteroidota</taxon>
        <taxon>Bacteroidia</taxon>
        <taxon>Bacteroidales</taxon>
        <taxon>Prevotellaceae</taxon>
        <taxon>Xylanibacter</taxon>
    </lineage>
</organism>
<feature type="chain" id="PRO_5034313705" evidence="5">
    <location>
        <begin position="20"/>
        <end position="228"/>
    </location>
</feature>
<evidence type="ECO:0000256" key="5">
    <source>
        <dbReference type="SAM" id="SignalP"/>
    </source>
</evidence>
<dbReference type="SMART" id="SM00028">
    <property type="entry name" value="TPR"/>
    <property type="match status" value="3"/>
</dbReference>
<dbReference type="EMBL" id="LFQU01000007">
    <property type="protein sequence ID" value="KOO68915.1"/>
    <property type="molecule type" value="Genomic_DNA"/>
</dbReference>
<evidence type="ECO:0000313" key="7">
    <source>
        <dbReference type="Proteomes" id="UP000036951"/>
    </source>
</evidence>
<proteinExistence type="predicted"/>
<evidence type="ECO:0000256" key="4">
    <source>
        <dbReference type="SAM" id="MobiDB-lite"/>
    </source>
</evidence>
<evidence type="ECO:0000256" key="3">
    <source>
        <dbReference type="PROSITE-ProRule" id="PRU00339"/>
    </source>
</evidence>
<feature type="compositionally biased region" description="Basic and acidic residues" evidence="4">
    <location>
        <begin position="151"/>
        <end position="194"/>
    </location>
</feature>
<keyword evidence="1" id="KW-0677">Repeat</keyword>
<gene>
    <name evidence="6" type="ORF">ACU52_05315</name>
</gene>
<sequence length="228" mass="26391">MIKHLLLIILLGISIDSIAQTDRQFVRDGNRLYHKKAYDKAEVMYRKAISKNPANSQAIYNLGCALMMQSKDSAAVVQYLNAAKIEKNKQRLALVYHNIGVICQNHRMYGEAIKAYEQSLRNNPKDNETRYNLALCKRLQKKQGNKNNQNKKQEKDNKNKQDGKDKQNDKEKDKNKGQDNQAKPKEEQMSKDNAEQLLNAAMQSEKATQQRMKKALQKPSSRRLQKNW</sequence>
<dbReference type="Pfam" id="PF07719">
    <property type="entry name" value="TPR_2"/>
    <property type="match status" value="1"/>
</dbReference>
<feature type="region of interest" description="Disordered" evidence="4">
    <location>
        <begin position="139"/>
        <end position="228"/>
    </location>
</feature>
<accession>A0A8E1UQG4</accession>
<dbReference type="InterPro" id="IPR019734">
    <property type="entry name" value="TPR_rpt"/>
</dbReference>
<dbReference type="AlphaFoldDB" id="A0A8E1UQG4"/>
<comment type="caution">
    <text evidence="6">The sequence shown here is derived from an EMBL/GenBank/DDBJ whole genome shotgun (WGS) entry which is preliminary data.</text>
</comment>
<dbReference type="OrthoDB" id="1525165at2"/>
<dbReference type="SUPFAM" id="SSF48452">
    <property type="entry name" value="TPR-like"/>
    <property type="match status" value="1"/>
</dbReference>
<dbReference type="Pfam" id="PF13431">
    <property type="entry name" value="TPR_17"/>
    <property type="match status" value="1"/>
</dbReference>